<keyword evidence="3" id="KW-0805">Transcription regulation</keyword>
<keyword evidence="9" id="KW-1185">Reference proteome</keyword>
<evidence type="ECO:0000256" key="5">
    <source>
        <dbReference type="ARBA" id="ARBA00023163"/>
    </source>
</evidence>
<dbReference type="SUPFAM" id="SSF46894">
    <property type="entry name" value="C-terminal effector domain of the bipartite response regulators"/>
    <property type="match status" value="1"/>
</dbReference>
<dbReference type="CDD" id="cd00383">
    <property type="entry name" value="trans_reg_C"/>
    <property type="match status" value="1"/>
</dbReference>
<dbReference type="InterPro" id="IPR036388">
    <property type="entry name" value="WH-like_DNA-bd_sf"/>
</dbReference>
<dbReference type="PANTHER" id="PTHR48111">
    <property type="entry name" value="REGULATOR OF RPOS"/>
    <property type="match status" value="1"/>
</dbReference>
<dbReference type="PANTHER" id="PTHR48111:SF1">
    <property type="entry name" value="TWO-COMPONENT RESPONSE REGULATOR ORR33"/>
    <property type="match status" value="1"/>
</dbReference>
<comment type="caution">
    <text evidence="8">The sequence shown here is derived from an EMBL/GenBank/DDBJ whole genome shotgun (WGS) entry which is preliminary data.</text>
</comment>
<evidence type="ECO:0000256" key="2">
    <source>
        <dbReference type="ARBA" id="ARBA00023012"/>
    </source>
</evidence>
<feature type="DNA-binding region" description="OmpR/PhoB-type" evidence="6">
    <location>
        <begin position="171"/>
        <end position="270"/>
    </location>
</feature>
<dbReference type="PROSITE" id="PS51755">
    <property type="entry name" value="OMPR_PHOB"/>
    <property type="match status" value="1"/>
</dbReference>
<dbReference type="Gene3D" id="1.10.10.10">
    <property type="entry name" value="Winged helix-like DNA-binding domain superfamily/Winged helix DNA-binding domain"/>
    <property type="match status" value="1"/>
</dbReference>
<dbReference type="InterPro" id="IPR016032">
    <property type="entry name" value="Sig_transdc_resp-reg_C-effctor"/>
</dbReference>
<evidence type="ECO:0000256" key="3">
    <source>
        <dbReference type="ARBA" id="ARBA00023015"/>
    </source>
</evidence>
<sequence>MSNQTNQVKLSLSGNVVPISAPYHHKEKGQSEPSAEVCPITQRVVLISSRPSEIHELVRSLSERCFDVLVFHRFEPDIQFSLAADLIVFDMTTDSDEHVYTEYKTLFGEQFEGVPSLLLVNEQMISEHEDELMEEELLIWPAREKEVIYHVNRLIRSGSKDKLLSGADQSIHRTVYKDLWIDRSKMTVHQNQAPVDLTKTEYELLLKLIDGKGSVISREMMMNDIWGTHFLGGSNVVDVHVKSLRKKLGDSPTSPKYIVTVRGVGYRLAD</sequence>
<evidence type="ECO:0000256" key="4">
    <source>
        <dbReference type="ARBA" id="ARBA00023125"/>
    </source>
</evidence>
<evidence type="ECO:0000259" key="7">
    <source>
        <dbReference type="PROSITE" id="PS51755"/>
    </source>
</evidence>
<evidence type="ECO:0000256" key="1">
    <source>
        <dbReference type="ARBA" id="ARBA00022553"/>
    </source>
</evidence>
<dbReference type="SMART" id="SM00862">
    <property type="entry name" value="Trans_reg_C"/>
    <property type="match status" value="1"/>
</dbReference>
<reference evidence="8 9" key="1">
    <citation type="submission" date="2021-03" db="EMBL/GenBank/DDBJ databases">
        <title>Genomic Encyclopedia of Type Strains, Phase IV (KMG-IV): sequencing the most valuable type-strain genomes for metagenomic binning, comparative biology and taxonomic classification.</title>
        <authorList>
            <person name="Goeker M."/>
        </authorList>
    </citation>
    <scope>NUCLEOTIDE SEQUENCE [LARGE SCALE GENOMIC DNA]</scope>
    <source>
        <strain evidence="8 9">DSM 23491</strain>
    </source>
</reference>
<dbReference type="InterPro" id="IPR001867">
    <property type="entry name" value="OmpR/PhoB-type_DNA-bd"/>
</dbReference>
<feature type="domain" description="OmpR/PhoB-type" evidence="7">
    <location>
        <begin position="171"/>
        <end position="270"/>
    </location>
</feature>
<dbReference type="Proteomes" id="UP001519273">
    <property type="component" value="Unassembled WGS sequence"/>
</dbReference>
<evidence type="ECO:0000313" key="8">
    <source>
        <dbReference type="EMBL" id="MBP1936754.1"/>
    </source>
</evidence>
<keyword evidence="1" id="KW-0597">Phosphoprotein</keyword>
<gene>
    <name evidence="8" type="ORF">J2Z20_001635</name>
</gene>
<evidence type="ECO:0000256" key="6">
    <source>
        <dbReference type="PROSITE-ProRule" id="PRU01091"/>
    </source>
</evidence>
<keyword evidence="4 6" id="KW-0238">DNA-binding</keyword>
<evidence type="ECO:0000313" key="9">
    <source>
        <dbReference type="Proteomes" id="UP001519273"/>
    </source>
</evidence>
<keyword evidence="2" id="KW-0902">Two-component regulatory system</keyword>
<name>A0ABS4H2K9_9BACL</name>
<proteinExistence type="predicted"/>
<organism evidence="8 9">
    <name type="scientific">Paenibacillus sediminis</name>
    <dbReference type="NCBI Taxonomy" id="664909"/>
    <lineage>
        <taxon>Bacteria</taxon>
        <taxon>Bacillati</taxon>
        <taxon>Bacillota</taxon>
        <taxon>Bacilli</taxon>
        <taxon>Bacillales</taxon>
        <taxon>Paenibacillaceae</taxon>
        <taxon>Paenibacillus</taxon>
    </lineage>
</organism>
<dbReference type="Pfam" id="PF00486">
    <property type="entry name" value="Trans_reg_C"/>
    <property type="match status" value="1"/>
</dbReference>
<dbReference type="InterPro" id="IPR039420">
    <property type="entry name" value="WalR-like"/>
</dbReference>
<dbReference type="RefSeq" id="WP_209847882.1">
    <property type="nucleotide sequence ID" value="NZ_CBCRVE010000003.1"/>
</dbReference>
<keyword evidence="5" id="KW-0804">Transcription</keyword>
<protein>
    <submittedName>
        <fullName evidence="8">Two-component system alkaline phosphatase synthesis response regulator PhoP</fullName>
    </submittedName>
</protein>
<accession>A0ABS4H2K9</accession>
<dbReference type="EMBL" id="JAGGKP010000002">
    <property type="protein sequence ID" value="MBP1936754.1"/>
    <property type="molecule type" value="Genomic_DNA"/>
</dbReference>